<reference evidence="8 9" key="1">
    <citation type="submission" date="2016-10" db="EMBL/GenBank/DDBJ databases">
        <authorList>
            <person name="de Groot N.N."/>
        </authorList>
    </citation>
    <scope>NUCLEOTIDE SEQUENCE [LARGE SCALE GENOMIC DNA]</scope>
    <source>
        <strain evidence="8 9">DSM 15345</strain>
    </source>
</reference>
<keyword evidence="2" id="KW-1003">Cell membrane</keyword>
<sequence>MAVEALRTVAEQLALRPMPALGAMMVCALALALWSEVRRRAGPRARMRARLAALALRRAGRGPSNSALAEEWRMFENRASGFGGAALQRIEALAAGVGGVRPFAWLCGGAAFAGLAAGGVSFALGLPGFHDALIALGAALAAGWIGHGELRRRWAVAFLDQLVEAVELLGRAVRAGNPASGAVRLAGRELEAPVGPVFTRIADLDDLGVDLRRALRRAAYEVNLPDFTFLAIALVIQRETGGQISDSLDNLHTVLRKRKETRLKARALTAEGRMSATIVGLIPLVAGVAVYLLDPAQFGLLLAEGPGRTMLMAAVGLLAVGMLIVRAIVTARP</sequence>
<protein>
    <submittedName>
        <fullName evidence="8">Flp pilus assembly protein TadB</fullName>
    </submittedName>
</protein>
<evidence type="ECO:0000256" key="4">
    <source>
        <dbReference type="ARBA" id="ARBA00022989"/>
    </source>
</evidence>
<evidence type="ECO:0000313" key="8">
    <source>
        <dbReference type="EMBL" id="SEA60350.1"/>
    </source>
</evidence>
<dbReference type="PANTHER" id="PTHR35007:SF1">
    <property type="entry name" value="PILUS ASSEMBLY PROTEIN"/>
    <property type="match status" value="1"/>
</dbReference>
<evidence type="ECO:0000313" key="9">
    <source>
        <dbReference type="Proteomes" id="UP000198703"/>
    </source>
</evidence>
<name>A0A1H4CJ50_9RHOB</name>
<dbReference type="RefSeq" id="WP_093254044.1">
    <property type="nucleotide sequence ID" value="NZ_FNQM01000007.1"/>
</dbReference>
<accession>A0A1H4CJ50</accession>
<proteinExistence type="predicted"/>
<dbReference type="PANTHER" id="PTHR35007">
    <property type="entry name" value="INTEGRAL MEMBRANE PROTEIN-RELATED"/>
    <property type="match status" value="1"/>
</dbReference>
<evidence type="ECO:0000256" key="1">
    <source>
        <dbReference type="ARBA" id="ARBA00004651"/>
    </source>
</evidence>
<dbReference type="STRING" id="89524.SAMN05444370_10796"/>
<feature type="transmembrane region" description="Helical" evidence="6">
    <location>
        <begin position="309"/>
        <end position="329"/>
    </location>
</feature>
<dbReference type="Proteomes" id="UP000198703">
    <property type="component" value="Unassembled WGS sequence"/>
</dbReference>
<feature type="transmembrane region" description="Helical" evidence="6">
    <location>
        <begin position="103"/>
        <end position="126"/>
    </location>
</feature>
<feature type="transmembrane region" description="Helical" evidence="6">
    <location>
        <begin position="20"/>
        <end position="37"/>
    </location>
</feature>
<feature type="transmembrane region" description="Helical" evidence="6">
    <location>
        <begin position="132"/>
        <end position="150"/>
    </location>
</feature>
<feature type="transmembrane region" description="Helical" evidence="6">
    <location>
        <begin position="274"/>
        <end position="293"/>
    </location>
</feature>
<evidence type="ECO:0000256" key="5">
    <source>
        <dbReference type="ARBA" id="ARBA00023136"/>
    </source>
</evidence>
<evidence type="ECO:0000256" key="3">
    <source>
        <dbReference type="ARBA" id="ARBA00022692"/>
    </source>
</evidence>
<feature type="domain" description="Type II secretion system protein GspF" evidence="7">
    <location>
        <begin position="166"/>
        <end position="290"/>
    </location>
</feature>
<evidence type="ECO:0000256" key="6">
    <source>
        <dbReference type="SAM" id="Phobius"/>
    </source>
</evidence>
<dbReference type="OrthoDB" id="9803381at2"/>
<keyword evidence="4 6" id="KW-1133">Transmembrane helix</keyword>
<organism evidence="8 9">
    <name type="scientific">Rubrimonas cliftonensis</name>
    <dbReference type="NCBI Taxonomy" id="89524"/>
    <lineage>
        <taxon>Bacteria</taxon>
        <taxon>Pseudomonadati</taxon>
        <taxon>Pseudomonadota</taxon>
        <taxon>Alphaproteobacteria</taxon>
        <taxon>Rhodobacterales</taxon>
        <taxon>Paracoccaceae</taxon>
        <taxon>Rubrimonas</taxon>
    </lineage>
</organism>
<comment type="subcellular location">
    <subcellularLocation>
        <location evidence="1">Cell membrane</location>
        <topology evidence="1">Multi-pass membrane protein</topology>
    </subcellularLocation>
</comment>
<dbReference type="GO" id="GO:0005886">
    <property type="term" value="C:plasma membrane"/>
    <property type="evidence" value="ECO:0007669"/>
    <property type="project" value="UniProtKB-SubCell"/>
</dbReference>
<dbReference type="AlphaFoldDB" id="A0A1H4CJ50"/>
<evidence type="ECO:0000259" key="7">
    <source>
        <dbReference type="Pfam" id="PF00482"/>
    </source>
</evidence>
<dbReference type="InterPro" id="IPR018076">
    <property type="entry name" value="T2SS_GspF_dom"/>
</dbReference>
<dbReference type="Pfam" id="PF00482">
    <property type="entry name" value="T2SSF"/>
    <property type="match status" value="1"/>
</dbReference>
<gene>
    <name evidence="8" type="ORF">SAMN05444370_10796</name>
</gene>
<keyword evidence="3 6" id="KW-0812">Transmembrane</keyword>
<keyword evidence="5 6" id="KW-0472">Membrane</keyword>
<keyword evidence="9" id="KW-1185">Reference proteome</keyword>
<dbReference type="EMBL" id="FNQM01000007">
    <property type="protein sequence ID" value="SEA60350.1"/>
    <property type="molecule type" value="Genomic_DNA"/>
</dbReference>
<evidence type="ECO:0000256" key="2">
    <source>
        <dbReference type="ARBA" id="ARBA00022475"/>
    </source>
</evidence>